<dbReference type="GO" id="GO:0004222">
    <property type="term" value="F:metalloendopeptidase activity"/>
    <property type="evidence" value="ECO:0007669"/>
    <property type="project" value="TreeGrafter"/>
</dbReference>
<dbReference type="InterPro" id="IPR016047">
    <property type="entry name" value="M23ase_b-sheet_dom"/>
</dbReference>
<dbReference type="InterPro" id="IPR050570">
    <property type="entry name" value="Cell_wall_metabolism_enzyme"/>
</dbReference>
<evidence type="ECO:0000313" key="2">
    <source>
        <dbReference type="EMBL" id="OCL25667.1"/>
    </source>
</evidence>
<dbReference type="OrthoDB" id="9809488at2"/>
<feature type="domain" description="LysM" evidence="1">
    <location>
        <begin position="91"/>
        <end position="135"/>
    </location>
</feature>
<dbReference type="SUPFAM" id="SSF54106">
    <property type="entry name" value="LysM domain"/>
    <property type="match status" value="1"/>
</dbReference>
<reference evidence="3" key="1">
    <citation type="submission" date="2016-07" db="EMBL/GenBank/DDBJ databases">
        <authorList>
            <person name="Florea S."/>
            <person name="Webb J.S."/>
            <person name="Jaromczyk J."/>
            <person name="Schardl C.L."/>
        </authorList>
    </citation>
    <scope>NUCLEOTIDE SEQUENCE [LARGE SCALE GENOMIC DNA]</scope>
    <source>
        <strain evidence="3">Z6</strain>
    </source>
</reference>
<dbReference type="RefSeq" id="WP_068719579.1">
    <property type="nucleotide sequence ID" value="NZ_LWDV01000010.1"/>
</dbReference>
<dbReference type="Gene3D" id="2.70.70.10">
    <property type="entry name" value="Glucose Permease (Domain IIA)"/>
    <property type="match status" value="1"/>
</dbReference>
<feature type="domain" description="LysM" evidence="1">
    <location>
        <begin position="40"/>
        <end position="85"/>
    </location>
</feature>
<keyword evidence="3" id="KW-1185">Reference proteome</keyword>
<dbReference type="InterPro" id="IPR018392">
    <property type="entry name" value="LysM"/>
</dbReference>
<dbReference type="PROSITE" id="PS51782">
    <property type="entry name" value="LYSM"/>
    <property type="match status" value="2"/>
</dbReference>
<dbReference type="Pfam" id="PF01551">
    <property type="entry name" value="Peptidase_M23"/>
    <property type="match status" value="1"/>
</dbReference>
<name>A0A1C0A6A8_9FIRM</name>
<dbReference type="InterPro" id="IPR036779">
    <property type="entry name" value="LysM_dom_sf"/>
</dbReference>
<protein>
    <recommendedName>
        <fullName evidence="1">LysM domain-containing protein</fullName>
    </recommendedName>
</protein>
<dbReference type="PANTHER" id="PTHR21666">
    <property type="entry name" value="PEPTIDASE-RELATED"/>
    <property type="match status" value="1"/>
</dbReference>
<reference evidence="2 3" key="2">
    <citation type="submission" date="2016-08" db="EMBL/GenBank/DDBJ databases">
        <title>Orenia metallireducens sp. nov. strain Z6, a Novel Metal-reducing Firmicute from the Deep Subsurface.</title>
        <authorList>
            <person name="Maxim B.I."/>
            <person name="Kenneth K."/>
            <person name="Flynn T.M."/>
            <person name="Oloughlin E.J."/>
            <person name="Locke R.A."/>
            <person name="Weber J.R."/>
            <person name="Egan S.M."/>
            <person name="Mackie R.I."/>
            <person name="Cann I.K."/>
        </authorList>
    </citation>
    <scope>NUCLEOTIDE SEQUENCE [LARGE SCALE GENOMIC DNA]</scope>
    <source>
        <strain evidence="2 3">Z6</strain>
    </source>
</reference>
<evidence type="ECO:0000313" key="3">
    <source>
        <dbReference type="Proteomes" id="UP000093514"/>
    </source>
</evidence>
<dbReference type="CDD" id="cd00118">
    <property type="entry name" value="LysM"/>
    <property type="match status" value="2"/>
</dbReference>
<dbReference type="InterPro" id="IPR011055">
    <property type="entry name" value="Dup_hybrid_motif"/>
</dbReference>
<dbReference type="EMBL" id="LWDV01000010">
    <property type="protein sequence ID" value="OCL25667.1"/>
    <property type="molecule type" value="Genomic_DNA"/>
</dbReference>
<dbReference type="Gene3D" id="3.10.350.10">
    <property type="entry name" value="LysM domain"/>
    <property type="match status" value="2"/>
</dbReference>
<dbReference type="SUPFAM" id="SSF51261">
    <property type="entry name" value="Duplicated hybrid motif"/>
    <property type="match status" value="1"/>
</dbReference>
<dbReference type="PANTHER" id="PTHR21666:SF270">
    <property type="entry name" value="MUREIN HYDROLASE ACTIVATOR ENVC"/>
    <property type="match status" value="1"/>
</dbReference>
<dbReference type="CDD" id="cd12797">
    <property type="entry name" value="M23_peptidase"/>
    <property type="match status" value="1"/>
</dbReference>
<evidence type="ECO:0000259" key="1">
    <source>
        <dbReference type="PROSITE" id="PS51782"/>
    </source>
</evidence>
<comment type="caution">
    <text evidence="2">The sequence shown here is derived from an EMBL/GenBank/DDBJ whole genome shotgun (WGS) entry which is preliminary data.</text>
</comment>
<organism evidence="2 3">
    <name type="scientific">Orenia metallireducens</name>
    <dbReference type="NCBI Taxonomy" id="1413210"/>
    <lineage>
        <taxon>Bacteria</taxon>
        <taxon>Bacillati</taxon>
        <taxon>Bacillota</taxon>
        <taxon>Clostridia</taxon>
        <taxon>Halanaerobiales</taxon>
        <taxon>Halobacteroidaceae</taxon>
        <taxon>Orenia</taxon>
    </lineage>
</organism>
<sequence>MKKILIVISLLLLITPLPDVEARMDLDLDSNRVKNHLIYFRYEVKTGDTLWKISKKFNINLSLLLSFNPSLSDKDIIVVGQKLNIPDDNVIIHKIKPGETIWSIAQGYNISSYELTKANNIEHPNLIQIGDSLIIPISQSKSYSTSGSINQERSFIWPTRYKRITSPFGSRWGRMHKGIDIAAPKGSVVRAAKSGVVTQSRYLSGYGKAIYIDHGNGVSTRYAHNSRLLVRVGERVYQGQVIAYSGSTGRSTGPHLHFEIRIRDRAINPLTYLD</sequence>
<dbReference type="Pfam" id="PF01476">
    <property type="entry name" value="LysM"/>
    <property type="match status" value="2"/>
</dbReference>
<dbReference type="AlphaFoldDB" id="A0A1C0A6A8"/>
<proteinExistence type="predicted"/>
<gene>
    <name evidence="2" type="ORF">U472_15160</name>
</gene>
<dbReference type="Proteomes" id="UP000093514">
    <property type="component" value="Unassembled WGS sequence"/>
</dbReference>
<accession>A0A1C0A6A8</accession>
<dbReference type="SMART" id="SM00257">
    <property type="entry name" value="LysM"/>
    <property type="match status" value="2"/>
</dbReference>